<dbReference type="GO" id="GO:0003723">
    <property type="term" value="F:RNA binding"/>
    <property type="evidence" value="ECO:0007669"/>
    <property type="project" value="InterPro"/>
</dbReference>
<dbReference type="InParanoid" id="A0A0H2RNT1"/>
<dbReference type="InterPro" id="IPR035979">
    <property type="entry name" value="RBD_domain_sf"/>
</dbReference>
<dbReference type="Pfam" id="PF00076">
    <property type="entry name" value="RRM_1"/>
    <property type="match status" value="1"/>
</dbReference>
<name>A0A0H2RNT1_9AGAM</name>
<dbReference type="Proteomes" id="UP000053477">
    <property type="component" value="Unassembled WGS sequence"/>
</dbReference>
<dbReference type="InterPro" id="IPR000504">
    <property type="entry name" value="RRM_dom"/>
</dbReference>
<sequence>MASLLERLDVPPIRGSAGPARQRGGHTDTSPYTRQRKLGDSKEEDVAVWKHDLYSGPGKTLGSRLSSGTPTIQDAAPKYNSNQAAQALRQAVGLASARSSSNLNIKGASSGGANVVQVENLASGTTAADVEMIFKQCGAVLESYIHGPADGMFVTVRLKYKRSTDAQKAVDEFHDKPADGSNLKVTIVGTASTSLGGRLGGASVNDSVDILMGGEEEKPAS</sequence>
<keyword evidence="4" id="KW-1185">Reference proteome</keyword>
<feature type="region of interest" description="Disordered" evidence="1">
    <location>
        <begin position="1"/>
        <end position="44"/>
    </location>
</feature>
<evidence type="ECO:0000259" key="2">
    <source>
        <dbReference type="SMART" id="SM00360"/>
    </source>
</evidence>
<dbReference type="OrthoDB" id="6159137at2759"/>
<dbReference type="STRING" id="27342.A0A0H2RNT1"/>
<dbReference type="SUPFAM" id="SSF54928">
    <property type="entry name" value="RNA-binding domain, RBD"/>
    <property type="match status" value="1"/>
</dbReference>
<evidence type="ECO:0000313" key="3">
    <source>
        <dbReference type="EMBL" id="KLO13630.1"/>
    </source>
</evidence>
<dbReference type="Gene3D" id="3.30.70.330">
    <property type="match status" value="1"/>
</dbReference>
<dbReference type="SMART" id="SM00360">
    <property type="entry name" value="RRM"/>
    <property type="match status" value="1"/>
</dbReference>
<gene>
    <name evidence="3" type="ORF">SCHPADRAFT_903959</name>
</gene>
<organism evidence="3 4">
    <name type="scientific">Schizopora paradoxa</name>
    <dbReference type="NCBI Taxonomy" id="27342"/>
    <lineage>
        <taxon>Eukaryota</taxon>
        <taxon>Fungi</taxon>
        <taxon>Dikarya</taxon>
        <taxon>Basidiomycota</taxon>
        <taxon>Agaricomycotina</taxon>
        <taxon>Agaricomycetes</taxon>
        <taxon>Hymenochaetales</taxon>
        <taxon>Schizoporaceae</taxon>
        <taxon>Schizopora</taxon>
    </lineage>
</organism>
<dbReference type="InterPro" id="IPR012677">
    <property type="entry name" value="Nucleotide-bd_a/b_plait_sf"/>
</dbReference>
<protein>
    <recommendedName>
        <fullName evidence="2">RRM domain-containing protein</fullName>
    </recommendedName>
</protein>
<accession>A0A0H2RNT1</accession>
<feature type="domain" description="RRM" evidence="2">
    <location>
        <begin position="115"/>
        <end position="186"/>
    </location>
</feature>
<evidence type="ECO:0000256" key="1">
    <source>
        <dbReference type="SAM" id="MobiDB-lite"/>
    </source>
</evidence>
<evidence type="ECO:0000313" key="4">
    <source>
        <dbReference type="Proteomes" id="UP000053477"/>
    </source>
</evidence>
<dbReference type="EMBL" id="KQ085956">
    <property type="protein sequence ID" value="KLO13630.1"/>
    <property type="molecule type" value="Genomic_DNA"/>
</dbReference>
<dbReference type="AlphaFoldDB" id="A0A0H2RNT1"/>
<reference evidence="3 4" key="1">
    <citation type="submission" date="2015-04" db="EMBL/GenBank/DDBJ databases">
        <title>Complete genome sequence of Schizopora paradoxa KUC8140, a cosmopolitan wood degrader in East Asia.</title>
        <authorList>
            <consortium name="DOE Joint Genome Institute"/>
            <person name="Min B."/>
            <person name="Park H."/>
            <person name="Jang Y."/>
            <person name="Kim J.-J."/>
            <person name="Kim K.H."/>
            <person name="Pangilinan J."/>
            <person name="Lipzen A."/>
            <person name="Riley R."/>
            <person name="Grigoriev I.V."/>
            <person name="Spatafora J.W."/>
            <person name="Choi I.-G."/>
        </authorList>
    </citation>
    <scope>NUCLEOTIDE SEQUENCE [LARGE SCALE GENOMIC DNA]</scope>
    <source>
        <strain evidence="3 4">KUC8140</strain>
    </source>
</reference>
<proteinExistence type="predicted"/>